<evidence type="ECO:0000313" key="4">
    <source>
        <dbReference type="Proteomes" id="UP000078406"/>
    </source>
</evidence>
<protein>
    <submittedName>
        <fullName evidence="3">Amino acid dehydrogenase</fullName>
    </submittedName>
</protein>
<dbReference type="Gene3D" id="3.50.50.60">
    <property type="entry name" value="FAD/NAD(P)-binding domain"/>
    <property type="match status" value="2"/>
</dbReference>
<dbReference type="SUPFAM" id="SSF54373">
    <property type="entry name" value="FAD-linked reductases, C-terminal domain"/>
    <property type="match status" value="1"/>
</dbReference>
<dbReference type="EMBL" id="LLEI02000021">
    <property type="protein sequence ID" value="OAJ94951.1"/>
    <property type="molecule type" value="Genomic_DNA"/>
</dbReference>
<dbReference type="RefSeq" id="WP_054961041.1">
    <property type="nucleotide sequence ID" value="NZ_LLEI02000021.1"/>
</dbReference>
<keyword evidence="1" id="KW-0560">Oxidoreductase</keyword>
<dbReference type="GO" id="GO:0005737">
    <property type="term" value="C:cytoplasm"/>
    <property type="evidence" value="ECO:0007669"/>
    <property type="project" value="TreeGrafter"/>
</dbReference>
<reference evidence="3 4" key="1">
    <citation type="journal article" date="2016" name="Syst. Appl. Microbiol.">
        <title>Vibrio bivalvicida sp. nov., a novel larval pathogen for bivalve molluscs reared in a hatchery.</title>
        <authorList>
            <person name="Dubert J."/>
            <person name="Romalde J.L."/>
            <person name="Prado S."/>
            <person name="Barja J.L."/>
        </authorList>
    </citation>
    <scope>NUCLEOTIDE SEQUENCE [LARGE SCALE GENOMIC DNA]</scope>
    <source>
        <strain evidence="3 4">605</strain>
    </source>
</reference>
<proteinExistence type="predicted"/>
<gene>
    <name evidence="3" type="ORF">APB76_06610</name>
</gene>
<comment type="caution">
    <text evidence="3">The sequence shown here is derived from an EMBL/GenBank/DDBJ whole genome shotgun (WGS) entry which is preliminary data.</text>
</comment>
<dbReference type="Pfam" id="PF01266">
    <property type="entry name" value="DAO"/>
    <property type="match status" value="1"/>
</dbReference>
<dbReference type="PANTHER" id="PTHR13847">
    <property type="entry name" value="SARCOSINE DEHYDROGENASE-RELATED"/>
    <property type="match status" value="1"/>
</dbReference>
<evidence type="ECO:0000313" key="3">
    <source>
        <dbReference type="EMBL" id="OAJ94951.1"/>
    </source>
</evidence>
<evidence type="ECO:0000256" key="1">
    <source>
        <dbReference type="ARBA" id="ARBA00023002"/>
    </source>
</evidence>
<organism evidence="3 4">
    <name type="scientific">Vibrio bivalvicida</name>
    <dbReference type="NCBI Taxonomy" id="1276888"/>
    <lineage>
        <taxon>Bacteria</taxon>
        <taxon>Pseudomonadati</taxon>
        <taxon>Pseudomonadota</taxon>
        <taxon>Gammaproteobacteria</taxon>
        <taxon>Vibrionales</taxon>
        <taxon>Vibrionaceae</taxon>
        <taxon>Vibrio</taxon>
        <taxon>Vibrio oreintalis group</taxon>
    </lineage>
</organism>
<name>A0A177Y2B0_9VIBR</name>
<feature type="domain" description="FAD dependent oxidoreductase" evidence="2">
    <location>
        <begin position="12"/>
        <end position="402"/>
    </location>
</feature>
<evidence type="ECO:0000259" key="2">
    <source>
        <dbReference type="Pfam" id="PF01266"/>
    </source>
</evidence>
<accession>A0A177Y2B0</accession>
<dbReference type="PANTHER" id="PTHR13847:SF289">
    <property type="entry name" value="GLYCINE OXIDASE"/>
    <property type="match status" value="1"/>
</dbReference>
<dbReference type="GO" id="GO:0016491">
    <property type="term" value="F:oxidoreductase activity"/>
    <property type="evidence" value="ECO:0007669"/>
    <property type="project" value="UniProtKB-KW"/>
</dbReference>
<dbReference type="InterPro" id="IPR036188">
    <property type="entry name" value="FAD/NAD-bd_sf"/>
</dbReference>
<dbReference type="Proteomes" id="UP000078406">
    <property type="component" value="Unassembled WGS sequence"/>
</dbReference>
<sequence>MVSNNSADSQNIAVIGGGIIGLCIALKLQLEGENVTVFDKRGAGQGCSKGNAGHFATEQIFPLATPALLPQLPKMLLSRQSPVSIRFQDIHKTTPWMIRFLLNARDKTTKQSTQALTQLNQNAMQSWFALLEEVGLQHLIEMDGSLLIFESERLFDSYRATLNSLREHGVECQVWQQDKLRERVPQLSDSVKFGVYFPDTSHSLNPYRLCVELESSFKFRQGKWVEEQVEEAFFNGELGVVATENESYSFDKIVIATGAESVDLVKKITGIKVPLQAERGYHLMVPELKNCLPFPVSSADRKFIMTPMEEGLRLAGTVEYAGLNSPPNMKRATMLKELAKGLLKSELSYESDGEKWMGNRPSLPDSLPVIDSVENGKILFAFGHQHLGLTQAAITADLVSELSRQREPSLNISPFALSRFC</sequence>
<dbReference type="AlphaFoldDB" id="A0A177Y2B0"/>
<dbReference type="Gene3D" id="3.30.9.10">
    <property type="entry name" value="D-Amino Acid Oxidase, subunit A, domain 2"/>
    <property type="match status" value="1"/>
</dbReference>
<dbReference type="InterPro" id="IPR006076">
    <property type="entry name" value="FAD-dep_OxRdtase"/>
</dbReference>
<dbReference type="SUPFAM" id="SSF51905">
    <property type="entry name" value="FAD/NAD(P)-binding domain"/>
    <property type="match status" value="1"/>
</dbReference>